<feature type="region of interest" description="Disordered" evidence="1">
    <location>
        <begin position="52"/>
        <end position="102"/>
    </location>
</feature>
<dbReference type="PANTHER" id="PTHR22684">
    <property type="entry name" value="NULP1-RELATED"/>
    <property type="match status" value="1"/>
</dbReference>
<dbReference type="GO" id="GO:0072344">
    <property type="term" value="P:rescue of stalled ribosome"/>
    <property type="evidence" value="ECO:0007669"/>
    <property type="project" value="TreeGrafter"/>
</dbReference>
<protein>
    <recommendedName>
        <fullName evidence="4">Nulp1-pending protein</fullName>
    </recommendedName>
</protein>
<evidence type="ECO:0000313" key="3">
    <source>
        <dbReference type="Proteomes" id="UP000243515"/>
    </source>
</evidence>
<dbReference type="AlphaFoldDB" id="A0A232LW46"/>
<dbReference type="Pfam" id="PF04910">
    <property type="entry name" value="Tcf25"/>
    <property type="match status" value="1"/>
</dbReference>
<reference evidence="2 3" key="1">
    <citation type="journal article" date="2015" name="Environ. Microbiol.">
        <title>Metagenome sequence of Elaphomyces granulatus from sporocarp tissue reveals Ascomycota ectomycorrhizal fingerprints of genome expansion and a Proteobacteria-rich microbiome.</title>
        <authorList>
            <person name="Quandt C.A."/>
            <person name="Kohler A."/>
            <person name="Hesse C.N."/>
            <person name="Sharpton T.J."/>
            <person name="Martin F."/>
            <person name="Spatafora J.W."/>
        </authorList>
    </citation>
    <scope>NUCLEOTIDE SEQUENCE [LARGE SCALE GENOMIC DNA]</scope>
    <source>
        <strain evidence="2 3">OSC145934</strain>
    </source>
</reference>
<organism evidence="2 3">
    <name type="scientific">Elaphomyces granulatus</name>
    <dbReference type="NCBI Taxonomy" id="519963"/>
    <lineage>
        <taxon>Eukaryota</taxon>
        <taxon>Fungi</taxon>
        <taxon>Dikarya</taxon>
        <taxon>Ascomycota</taxon>
        <taxon>Pezizomycotina</taxon>
        <taxon>Eurotiomycetes</taxon>
        <taxon>Eurotiomycetidae</taxon>
        <taxon>Eurotiales</taxon>
        <taxon>Elaphomycetaceae</taxon>
        <taxon>Elaphomyces</taxon>
    </lineage>
</organism>
<dbReference type="GO" id="GO:1990112">
    <property type="term" value="C:RQC complex"/>
    <property type="evidence" value="ECO:0007669"/>
    <property type="project" value="TreeGrafter"/>
</dbReference>
<feature type="compositionally biased region" description="Low complexity" evidence="1">
    <location>
        <begin position="126"/>
        <end position="142"/>
    </location>
</feature>
<gene>
    <name evidence="2" type="ORF">Egran_03902</name>
</gene>
<proteinExistence type="predicted"/>
<accession>A0A232LW46</accession>
<keyword evidence="3" id="KW-1185">Reference proteome</keyword>
<dbReference type="InterPro" id="IPR006994">
    <property type="entry name" value="TCF25/Rqc1"/>
</dbReference>
<comment type="caution">
    <text evidence="2">The sequence shown here is derived from an EMBL/GenBank/DDBJ whole genome shotgun (WGS) entry which is preliminary data.</text>
</comment>
<dbReference type="GO" id="GO:1990116">
    <property type="term" value="P:ribosome-associated ubiquitin-dependent protein catabolic process"/>
    <property type="evidence" value="ECO:0007669"/>
    <property type="project" value="TreeGrafter"/>
</dbReference>
<evidence type="ECO:0000256" key="1">
    <source>
        <dbReference type="SAM" id="MobiDB-lite"/>
    </source>
</evidence>
<name>A0A232LW46_9EURO</name>
<dbReference type="Proteomes" id="UP000243515">
    <property type="component" value="Unassembled WGS sequence"/>
</dbReference>
<dbReference type="PANTHER" id="PTHR22684:SF0">
    <property type="entry name" value="RIBOSOME QUALITY CONTROL COMPLEX SUBUNIT TCF25"/>
    <property type="match status" value="1"/>
</dbReference>
<feature type="region of interest" description="Disordered" evidence="1">
    <location>
        <begin position="555"/>
        <end position="585"/>
    </location>
</feature>
<sequence length="719" mass="81427">MSSRALRKLQKQREEEARLATLQAGVQDDQSNDEEIEGVPLKIKLNAFDLLNTPEEGDDDSEEASSNFIPLVPKDTSDAKKPANSKNKRRKRKAVKPSGPLDTTSVAEEVKLDEIDRALKELSATGLSSSITHSSIRDSPSSHNRDSLKSPEDLLAVEPKYLNSTNEMRKLFGNVVLESFDRPENNGPGRRRDIQREAVDLEKALSGRYSPASKGQSLVGSMQRKNVLMQGKDEWPRAPSGGLGMEMVEKLSNGSVVYKIIHNVAYQGVQNQFDLCVESLDPQRLIHLLQYNPYHISTLLQVSDIAKHQGDHAVSADLLERALFNIGRSAHSTFGSKLREGKAGLDFFYMENRELWLAGWRYISNLGMKGTWRTSYEWAKLLLGLDTDDPYSIKLLIDNLALRAREFEHFIELCTQTVFKQQWELFPNIQCSLVLAYFHLNKQKEARARLDQAMSRYPWIFCRLAQELNIEPIPKRIWGKTAPSQPDALLSELYVARTKDLWGTPETVALMVEIADSYPENEEHIDSPDIDIDIARHVILSDIRKVTSHLPSHFTSQRISATDPLPPYDSEAFHEQGEHSPSNRQMAEIERWQALFERFQDDDEGSIEEGNYAGDMSVHDDLDVPDLPRPTWENQALLREWLLDIGLRDVRTFLSQYGVDRGNWSEAPSLSPLANYLAGLSSVQPDTARIIILRGPVREALGDLASEILEEELHEFESF</sequence>
<feature type="region of interest" description="Disordered" evidence="1">
    <location>
        <begin position="126"/>
        <end position="151"/>
    </location>
</feature>
<evidence type="ECO:0008006" key="4">
    <source>
        <dbReference type="Google" id="ProtNLM"/>
    </source>
</evidence>
<evidence type="ECO:0000313" key="2">
    <source>
        <dbReference type="EMBL" id="OXV08336.1"/>
    </source>
</evidence>
<feature type="compositionally biased region" description="Basic residues" evidence="1">
    <location>
        <begin position="86"/>
        <end position="95"/>
    </location>
</feature>
<dbReference type="OrthoDB" id="205993at2759"/>
<dbReference type="EMBL" id="NPHW01004190">
    <property type="protein sequence ID" value="OXV08336.1"/>
    <property type="molecule type" value="Genomic_DNA"/>
</dbReference>